<proteinExistence type="predicted"/>
<evidence type="ECO:0000256" key="2">
    <source>
        <dbReference type="ARBA" id="ARBA00022485"/>
    </source>
</evidence>
<keyword evidence="3" id="KW-0949">S-adenosyl-L-methionine</keyword>
<reference evidence="8" key="1">
    <citation type="journal article" date="2013" name="Environ. Microbiol.">
        <title>Microbiota from the distal guts of lean and obese adolescents exhibit partial functional redundancy besides clear differences in community structure.</title>
        <authorList>
            <person name="Ferrer M."/>
            <person name="Ruiz A."/>
            <person name="Lanza F."/>
            <person name="Haange S.B."/>
            <person name="Oberbach A."/>
            <person name="Till H."/>
            <person name="Bargiela R."/>
            <person name="Campoy C."/>
            <person name="Segura M.T."/>
            <person name="Richter M."/>
            <person name="von Bergen M."/>
            <person name="Seifert J."/>
            <person name="Suarez A."/>
        </authorList>
    </citation>
    <scope>NUCLEOTIDE SEQUENCE</scope>
</reference>
<dbReference type="SUPFAM" id="SSF102114">
    <property type="entry name" value="Radical SAM enzymes"/>
    <property type="match status" value="1"/>
</dbReference>
<dbReference type="PANTHER" id="PTHR11228">
    <property type="entry name" value="RADICAL SAM DOMAIN PROTEIN"/>
    <property type="match status" value="1"/>
</dbReference>
<evidence type="ECO:0000256" key="4">
    <source>
        <dbReference type="ARBA" id="ARBA00022723"/>
    </source>
</evidence>
<comment type="caution">
    <text evidence="8">The sequence shown here is derived from an EMBL/GenBank/DDBJ whole genome shotgun (WGS) entry which is preliminary data.</text>
</comment>
<evidence type="ECO:0000256" key="5">
    <source>
        <dbReference type="ARBA" id="ARBA00023004"/>
    </source>
</evidence>
<dbReference type="SFLD" id="SFLDG01067">
    <property type="entry name" value="SPASM/twitch_domain_containing"/>
    <property type="match status" value="1"/>
</dbReference>
<sequence>MESNLEVLAVLLTNRCNLKCVYCGRNENKDNSCAKLELSADEWIEIFKDAMSVGLKKVNMTGGEIFCRRDVLEIIERTINLGLDVSIETNGTIITEGQIQYLSKFKDHLSMSISLDGIKKETNDLTRGNGSFDKAFKTINIIRKYDIPLRIITVLSKNNYDEIPELATTIHEQLGLGFRLLPNIIEYGKGVEANETEAVSYFKIQELMDNFYYEFLRKHKEDRNLSIELNTAIIPIDIYQHSLCPWGKGMLGIGYSGKVALCHVGSDNDMFIFDNVRENSVSKIWKENEKLKKFKELDSNKLKGICGNCLARSLCRGGCRLHSMMKYNGDFYAPDPECQNVYNLGKFPEYAMEDETKDCTYNG</sequence>
<dbReference type="InterPro" id="IPR017200">
    <property type="entry name" value="PqqE-like"/>
</dbReference>
<gene>
    <name evidence="8" type="ORF">OBE_09837</name>
</gene>
<evidence type="ECO:0000259" key="7">
    <source>
        <dbReference type="PROSITE" id="PS51918"/>
    </source>
</evidence>
<dbReference type="AlphaFoldDB" id="K1THM7"/>
<dbReference type="InterPro" id="IPR058240">
    <property type="entry name" value="rSAM_sf"/>
</dbReference>
<keyword evidence="5" id="KW-0408">Iron</keyword>
<dbReference type="InterPro" id="IPR050377">
    <property type="entry name" value="Radical_SAM_PqqE_MftC-like"/>
</dbReference>
<dbReference type="Gene3D" id="3.20.20.70">
    <property type="entry name" value="Aldolase class I"/>
    <property type="match status" value="1"/>
</dbReference>
<dbReference type="PIRSF" id="PIRSF037420">
    <property type="entry name" value="PQQ_syn_pqqE"/>
    <property type="match status" value="1"/>
</dbReference>
<comment type="cofactor">
    <cofactor evidence="1">
        <name>[4Fe-4S] cluster</name>
        <dbReference type="ChEBI" id="CHEBI:49883"/>
    </cofactor>
</comment>
<dbReference type="NCBIfam" id="TIGR04085">
    <property type="entry name" value="rSAM_more_4Fe4S"/>
    <property type="match status" value="1"/>
</dbReference>
<dbReference type="SFLD" id="SFLDG01386">
    <property type="entry name" value="main_SPASM_domain-containing"/>
    <property type="match status" value="1"/>
</dbReference>
<evidence type="ECO:0000256" key="1">
    <source>
        <dbReference type="ARBA" id="ARBA00001966"/>
    </source>
</evidence>
<protein>
    <submittedName>
        <fullName evidence="8">Radical SAM domain protein</fullName>
    </submittedName>
</protein>
<dbReference type="SFLD" id="SFLDS00029">
    <property type="entry name" value="Radical_SAM"/>
    <property type="match status" value="1"/>
</dbReference>
<dbReference type="InterPro" id="IPR013785">
    <property type="entry name" value="Aldolase_TIM"/>
</dbReference>
<organism evidence="8">
    <name type="scientific">human gut metagenome</name>
    <dbReference type="NCBI Taxonomy" id="408170"/>
    <lineage>
        <taxon>unclassified sequences</taxon>
        <taxon>metagenomes</taxon>
        <taxon>organismal metagenomes</taxon>
    </lineage>
</organism>
<dbReference type="Pfam" id="PF04055">
    <property type="entry name" value="Radical_SAM"/>
    <property type="match status" value="1"/>
</dbReference>
<dbReference type="SMART" id="SM00729">
    <property type="entry name" value="Elp3"/>
    <property type="match status" value="1"/>
</dbReference>
<keyword evidence="6" id="KW-0411">Iron-sulfur</keyword>
<dbReference type="Pfam" id="PF13186">
    <property type="entry name" value="SPASM"/>
    <property type="match status" value="1"/>
</dbReference>
<dbReference type="InterPro" id="IPR006638">
    <property type="entry name" value="Elp3/MiaA/NifB-like_rSAM"/>
</dbReference>
<dbReference type="GO" id="GO:0003824">
    <property type="term" value="F:catalytic activity"/>
    <property type="evidence" value="ECO:0007669"/>
    <property type="project" value="InterPro"/>
</dbReference>
<evidence type="ECO:0000256" key="6">
    <source>
        <dbReference type="ARBA" id="ARBA00023014"/>
    </source>
</evidence>
<dbReference type="GO" id="GO:0046872">
    <property type="term" value="F:metal ion binding"/>
    <property type="evidence" value="ECO:0007669"/>
    <property type="project" value="UniProtKB-KW"/>
</dbReference>
<dbReference type="PANTHER" id="PTHR11228:SF7">
    <property type="entry name" value="PQQA PEPTIDE CYCLASE"/>
    <property type="match status" value="1"/>
</dbReference>
<evidence type="ECO:0000256" key="3">
    <source>
        <dbReference type="ARBA" id="ARBA00022691"/>
    </source>
</evidence>
<accession>K1THM7</accession>
<keyword evidence="2" id="KW-0004">4Fe-4S</keyword>
<dbReference type="CDD" id="cd01335">
    <property type="entry name" value="Radical_SAM"/>
    <property type="match status" value="1"/>
</dbReference>
<dbReference type="InterPro" id="IPR007197">
    <property type="entry name" value="rSAM"/>
</dbReference>
<evidence type="ECO:0000313" key="8">
    <source>
        <dbReference type="EMBL" id="EKC58776.1"/>
    </source>
</evidence>
<dbReference type="PROSITE" id="PS51918">
    <property type="entry name" value="RADICAL_SAM"/>
    <property type="match status" value="1"/>
</dbReference>
<feature type="domain" description="Radical SAM core" evidence="7">
    <location>
        <begin position="2"/>
        <end position="237"/>
    </location>
</feature>
<name>K1THM7_9ZZZZ</name>
<dbReference type="GO" id="GO:0051539">
    <property type="term" value="F:4 iron, 4 sulfur cluster binding"/>
    <property type="evidence" value="ECO:0007669"/>
    <property type="project" value="UniProtKB-KW"/>
</dbReference>
<dbReference type="EMBL" id="AJWZ01006792">
    <property type="protein sequence ID" value="EKC58776.1"/>
    <property type="molecule type" value="Genomic_DNA"/>
</dbReference>
<keyword evidence="4" id="KW-0479">Metal-binding</keyword>
<dbReference type="InterPro" id="IPR023885">
    <property type="entry name" value="4Fe4S-binding_SPASM_dom"/>
</dbReference>